<reference evidence="4 5" key="1">
    <citation type="submission" date="2016-06" db="EMBL/GenBank/DDBJ databases">
        <title>Complete genome sequences of Bordetella bronchialis and Bordetella flabilis.</title>
        <authorList>
            <person name="LiPuma J.J."/>
            <person name="Spilker T."/>
        </authorList>
    </citation>
    <scope>NUCLEOTIDE SEQUENCE [LARGE SCALE GENOMIC DNA]</scope>
    <source>
        <strain evidence="4 5">AU10664</strain>
    </source>
</reference>
<dbReference type="Pfam" id="PF01266">
    <property type="entry name" value="DAO"/>
    <property type="match status" value="1"/>
</dbReference>
<evidence type="ECO:0000313" key="4">
    <source>
        <dbReference type="EMBL" id="ANN75962.1"/>
    </source>
</evidence>
<dbReference type="GO" id="GO:0016491">
    <property type="term" value="F:oxidoreductase activity"/>
    <property type="evidence" value="ECO:0007669"/>
    <property type="project" value="UniProtKB-KW"/>
</dbReference>
<dbReference type="EMBL" id="CP016172">
    <property type="protein sequence ID" value="ANN75962.1"/>
    <property type="molecule type" value="Genomic_DNA"/>
</dbReference>
<proteinExistence type="predicted"/>
<sequence length="408" mass="43604">MPGGDRGAFDGVLDALVVGGGLVGSAIAYGLRGAFERVAVLDEGDVAWRASRGNFGLVWVQSKGIGMAAYSRWTVESAGLWPAFAARLLDQTGIDVRLEQPGGLTPLMSEGEIEARVSAMRRLHAQPGMPKYEWKLLDRYETAQALPGVGPDVQGAIWSERDGILNPLKLLLALHTAFARMGVHYLPRTPAQSVSHEGMHGDLQGVLREPSPASHAPHGGHGSHGGGLFRVATPRGELRARRLVIAAGLANQALAAQVGLDVPVRPQRGQIMVLERTRRHLPLPCVTLRQTDEGTWLVGDSQEEAGFDDASLGLPVLATLADRAVRTLPALRDVRVVRTWSALRVMARDGFPVYQESTRCPGAFVATCHSGVTLAAAHALSLAPRIAAGALDDAFLPFSTDRFDVQTT</sequence>
<name>A0A193G7K5_9BORD</name>
<dbReference type="RefSeq" id="WP_066653066.1">
    <property type="nucleotide sequence ID" value="NZ_CBCSCL010000040.1"/>
</dbReference>
<dbReference type="SUPFAM" id="SSF54373">
    <property type="entry name" value="FAD-linked reductases, C-terminal domain"/>
    <property type="match status" value="1"/>
</dbReference>
<dbReference type="OrthoDB" id="9805337at2"/>
<feature type="compositionally biased region" description="Gly residues" evidence="2">
    <location>
        <begin position="219"/>
        <end position="228"/>
    </location>
</feature>
<accession>A0A193G7K5</accession>
<keyword evidence="1" id="KW-0560">Oxidoreductase</keyword>
<evidence type="ECO:0000313" key="5">
    <source>
        <dbReference type="Proteomes" id="UP000091926"/>
    </source>
</evidence>
<dbReference type="PANTHER" id="PTHR13847">
    <property type="entry name" value="SARCOSINE DEHYDROGENASE-RELATED"/>
    <property type="match status" value="1"/>
</dbReference>
<protein>
    <submittedName>
        <fullName evidence="4">FAD-dependent oxidoreductase</fullName>
    </submittedName>
</protein>
<feature type="domain" description="FAD dependent oxidoreductase" evidence="3">
    <location>
        <begin position="14"/>
        <end position="383"/>
    </location>
</feature>
<dbReference type="GO" id="GO:0005737">
    <property type="term" value="C:cytoplasm"/>
    <property type="evidence" value="ECO:0007669"/>
    <property type="project" value="TreeGrafter"/>
</dbReference>
<dbReference type="KEGG" id="bfz:BAU07_01425"/>
<dbReference type="PANTHER" id="PTHR13847:SF289">
    <property type="entry name" value="GLYCINE OXIDASE"/>
    <property type="match status" value="1"/>
</dbReference>
<dbReference type="SUPFAM" id="SSF51905">
    <property type="entry name" value="FAD/NAD(P)-binding domain"/>
    <property type="match status" value="1"/>
</dbReference>
<dbReference type="InterPro" id="IPR036188">
    <property type="entry name" value="FAD/NAD-bd_sf"/>
</dbReference>
<keyword evidence="5" id="KW-1185">Reference proteome</keyword>
<evidence type="ECO:0000256" key="2">
    <source>
        <dbReference type="SAM" id="MobiDB-lite"/>
    </source>
</evidence>
<dbReference type="Gene3D" id="3.30.9.10">
    <property type="entry name" value="D-Amino Acid Oxidase, subunit A, domain 2"/>
    <property type="match status" value="1"/>
</dbReference>
<evidence type="ECO:0000256" key="1">
    <source>
        <dbReference type="ARBA" id="ARBA00023002"/>
    </source>
</evidence>
<dbReference type="AlphaFoldDB" id="A0A193G7K5"/>
<organism evidence="4 5">
    <name type="scientific">Bordetella flabilis</name>
    <dbReference type="NCBI Taxonomy" id="463014"/>
    <lineage>
        <taxon>Bacteria</taxon>
        <taxon>Pseudomonadati</taxon>
        <taxon>Pseudomonadota</taxon>
        <taxon>Betaproteobacteria</taxon>
        <taxon>Burkholderiales</taxon>
        <taxon>Alcaligenaceae</taxon>
        <taxon>Bordetella</taxon>
    </lineage>
</organism>
<evidence type="ECO:0000259" key="3">
    <source>
        <dbReference type="Pfam" id="PF01266"/>
    </source>
</evidence>
<dbReference type="Proteomes" id="UP000091926">
    <property type="component" value="Chromosome"/>
</dbReference>
<dbReference type="InterPro" id="IPR006076">
    <property type="entry name" value="FAD-dep_OxRdtase"/>
</dbReference>
<feature type="region of interest" description="Disordered" evidence="2">
    <location>
        <begin position="204"/>
        <end position="230"/>
    </location>
</feature>
<gene>
    <name evidence="4" type="ORF">BAU07_01425</name>
</gene>
<dbReference type="STRING" id="463014.BAU07_01425"/>
<dbReference type="Gene3D" id="3.50.50.60">
    <property type="entry name" value="FAD/NAD(P)-binding domain"/>
    <property type="match status" value="1"/>
</dbReference>